<name>A0ABY5K9P7_9CELL</name>
<feature type="transmembrane region" description="Helical" evidence="1">
    <location>
        <begin position="12"/>
        <end position="31"/>
    </location>
</feature>
<evidence type="ECO:0000256" key="1">
    <source>
        <dbReference type="SAM" id="Phobius"/>
    </source>
</evidence>
<dbReference type="Proteomes" id="UP001317322">
    <property type="component" value="Chromosome"/>
</dbReference>
<proteinExistence type="predicted"/>
<organism evidence="2 3">
    <name type="scientific">Cellulomonas wangsupingiae</name>
    <dbReference type="NCBI Taxonomy" id="2968085"/>
    <lineage>
        <taxon>Bacteria</taxon>
        <taxon>Bacillati</taxon>
        <taxon>Actinomycetota</taxon>
        <taxon>Actinomycetes</taxon>
        <taxon>Micrococcales</taxon>
        <taxon>Cellulomonadaceae</taxon>
        <taxon>Cellulomonas</taxon>
    </lineage>
</organism>
<evidence type="ECO:0000313" key="3">
    <source>
        <dbReference type="Proteomes" id="UP001317322"/>
    </source>
</evidence>
<dbReference type="RefSeq" id="WP_227563632.1">
    <property type="nucleotide sequence ID" value="NZ_CP101989.1"/>
</dbReference>
<keyword evidence="1" id="KW-0472">Membrane</keyword>
<keyword evidence="1" id="KW-1133">Transmembrane helix</keyword>
<keyword evidence="1" id="KW-0812">Transmembrane</keyword>
<dbReference type="EMBL" id="CP101989">
    <property type="protein sequence ID" value="UUI65138.1"/>
    <property type="molecule type" value="Genomic_DNA"/>
</dbReference>
<accession>A0ABY5K9P7</accession>
<feature type="transmembrane region" description="Helical" evidence="1">
    <location>
        <begin position="37"/>
        <end position="59"/>
    </location>
</feature>
<protein>
    <submittedName>
        <fullName evidence="2">Uncharacterized protein</fullName>
    </submittedName>
</protein>
<gene>
    <name evidence="2" type="ORF">NP075_18850</name>
</gene>
<evidence type="ECO:0000313" key="2">
    <source>
        <dbReference type="EMBL" id="UUI65138.1"/>
    </source>
</evidence>
<keyword evidence="3" id="KW-1185">Reference proteome</keyword>
<sequence length="68" mass="6845">MTDQRPTTRPALAALWAAASAIGFVLLLLGLRDESVVGTALVAGAITCFVVAAGAVAAARGRRVPVRG</sequence>
<reference evidence="2 3" key="1">
    <citation type="submission" date="2022-07" db="EMBL/GenBank/DDBJ databases">
        <title>Novel species in genus cellulomonas.</title>
        <authorList>
            <person name="Ye L."/>
        </authorList>
    </citation>
    <scope>NUCLEOTIDE SEQUENCE [LARGE SCALE GENOMIC DNA]</scope>
    <source>
        <strain evidence="3">zg-Y908</strain>
    </source>
</reference>